<dbReference type="EMBL" id="CP017554">
    <property type="protein sequence ID" value="AOW01718.1"/>
    <property type="molecule type" value="Genomic_DNA"/>
</dbReference>
<keyword evidence="6 12" id="KW-0547">Nucleotide-binding</keyword>
<comment type="similarity">
    <text evidence="12">Belongs to the carbohydrate kinase PfkB family. Ribokinase subfamily.</text>
</comment>
<feature type="binding site" evidence="12">
    <location>
        <position position="141"/>
    </location>
    <ligand>
        <name>substrate</name>
    </ligand>
</feature>
<dbReference type="GO" id="GO:0005524">
    <property type="term" value="F:ATP binding"/>
    <property type="evidence" value="ECO:0007669"/>
    <property type="project" value="UniProtKB-UniRule"/>
</dbReference>
<feature type="binding site" evidence="12">
    <location>
        <begin position="38"/>
        <end position="42"/>
    </location>
    <ligand>
        <name>substrate</name>
    </ligand>
</feature>
<evidence type="ECO:0000256" key="5">
    <source>
        <dbReference type="ARBA" id="ARBA00022723"/>
    </source>
</evidence>
<feature type="active site" description="Proton acceptor" evidence="12">
    <location>
        <position position="265"/>
    </location>
</feature>
<feature type="binding site" evidence="12">
    <location>
        <position position="188"/>
    </location>
    <ligand>
        <name>ATP</name>
        <dbReference type="ChEBI" id="CHEBI:30616"/>
    </ligand>
</feature>
<name>A0A1H6PHU8_YARLL</name>
<feature type="binding site" evidence="12">
    <location>
        <begin position="264"/>
        <end position="265"/>
    </location>
    <ligand>
        <name>ATP</name>
        <dbReference type="ChEBI" id="CHEBI:30616"/>
    </ligand>
</feature>
<dbReference type="CDD" id="cd01174">
    <property type="entry name" value="ribokinase"/>
    <property type="match status" value="1"/>
</dbReference>
<dbReference type="VEuPathDB" id="FungiDB:YALI1_B19576g"/>
<dbReference type="InterPro" id="IPR029056">
    <property type="entry name" value="Ribokinase-like"/>
</dbReference>
<dbReference type="OMA" id="DIVLIQQ"/>
<feature type="binding site" evidence="12">
    <location>
        <position position="295"/>
    </location>
    <ligand>
        <name>K(+)</name>
        <dbReference type="ChEBI" id="CHEBI:29103"/>
    </ligand>
</feature>
<dbReference type="Gene3D" id="3.40.1190.20">
    <property type="match status" value="1"/>
</dbReference>
<keyword evidence="4 12" id="KW-0808">Transferase</keyword>
<dbReference type="Pfam" id="PF00294">
    <property type="entry name" value="PfkB"/>
    <property type="match status" value="1"/>
</dbReference>
<evidence type="ECO:0000256" key="4">
    <source>
        <dbReference type="ARBA" id="ARBA00022679"/>
    </source>
</evidence>
<feature type="binding site" evidence="12">
    <location>
        <position position="298"/>
    </location>
    <ligand>
        <name>K(+)</name>
        <dbReference type="ChEBI" id="CHEBI:29103"/>
    </ligand>
</feature>
<evidence type="ECO:0000256" key="1">
    <source>
        <dbReference type="ARBA" id="ARBA00005380"/>
    </source>
</evidence>
<organism evidence="14 15">
    <name type="scientific">Yarrowia lipolytica</name>
    <name type="common">Candida lipolytica</name>
    <dbReference type="NCBI Taxonomy" id="4952"/>
    <lineage>
        <taxon>Eukaryota</taxon>
        <taxon>Fungi</taxon>
        <taxon>Dikarya</taxon>
        <taxon>Ascomycota</taxon>
        <taxon>Saccharomycotina</taxon>
        <taxon>Dipodascomycetes</taxon>
        <taxon>Dipodascales</taxon>
        <taxon>Dipodascales incertae sedis</taxon>
        <taxon>Yarrowia</taxon>
    </lineage>
</organism>
<dbReference type="GO" id="GO:0005737">
    <property type="term" value="C:cytoplasm"/>
    <property type="evidence" value="ECO:0007669"/>
    <property type="project" value="UniProtKB-SubCell"/>
</dbReference>
<evidence type="ECO:0000313" key="14">
    <source>
        <dbReference type="EMBL" id="AOW01718.1"/>
    </source>
</evidence>
<evidence type="ECO:0000313" key="15">
    <source>
        <dbReference type="Proteomes" id="UP000182444"/>
    </source>
</evidence>
<evidence type="ECO:0000256" key="10">
    <source>
        <dbReference type="ARBA" id="ARBA00022958"/>
    </source>
</evidence>
<keyword evidence="10 12" id="KW-0630">Potassium</keyword>
<dbReference type="InterPro" id="IPR002173">
    <property type="entry name" value="Carboh/pur_kinase_PfkB_CS"/>
</dbReference>
<dbReference type="InterPro" id="IPR002139">
    <property type="entry name" value="Ribo/fructo_kinase"/>
</dbReference>
<gene>
    <name evidence="12" type="primary">RBK1</name>
    <name evidence="14" type="ORF">YALI1_B19576g</name>
</gene>
<comment type="similarity">
    <text evidence="1">Belongs to the carbohydrate kinase pfkB family.</text>
</comment>
<dbReference type="GO" id="GO:0019303">
    <property type="term" value="P:D-ribose catabolic process"/>
    <property type="evidence" value="ECO:0007669"/>
    <property type="project" value="UniProtKB-UniRule"/>
</dbReference>
<comment type="activity regulation">
    <text evidence="12">Activated by a monovalent cation that binds near, but not in, the active site. The most likely occupant of the site in vivo is potassium. Ion binding induces a conformational change that may alter substrate affinity.</text>
</comment>
<accession>A0A1H6PHU8</accession>
<dbReference type="VEuPathDB" id="FungiDB:YALI0_B14927g"/>
<feature type="binding site" evidence="12">
    <location>
        <position position="300"/>
    </location>
    <ligand>
        <name>K(+)</name>
        <dbReference type="ChEBI" id="CHEBI:29103"/>
    </ligand>
</feature>
<dbReference type="UniPathway" id="UPA00916">
    <property type="reaction ID" value="UER00889"/>
</dbReference>
<feature type="binding site" evidence="12">
    <location>
        <begin position="10"/>
        <end position="12"/>
    </location>
    <ligand>
        <name>substrate</name>
    </ligand>
</feature>
<proteinExistence type="inferred from homology"/>
<dbReference type="PANTHER" id="PTHR10584">
    <property type="entry name" value="SUGAR KINASE"/>
    <property type="match status" value="1"/>
</dbReference>
<dbReference type="EC" id="2.7.1.15" evidence="2 12"/>
<dbReference type="AlphaFoldDB" id="A0A1H6PHU8"/>
<keyword evidence="7 12" id="KW-0418">Kinase</keyword>
<keyword evidence="12" id="KW-0963">Cytoplasm</keyword>
<evidence type="ECO:0000256" key="9">
    <source>
        <dbReference type="ARBA" id="ARBA00022842"/>
    </source>
</evidence>
<dbReference type="KEGG" id="yli:2907343"/>
<keyword evidence="5 12" id="KW-0479">Metal-binding</keyword>
<evidence type="ECO:0000256" key="3">
    <source>
        <dbReference type="ARBA" id="ARBA00016943"/>
    </source>
</evidence>
<evidence type="ECO:0000259" key="13">
    <source>
        <dbReference type="Pfam" id="PF00294"/>
    </source>
</evidence>
<feature type="binding site" evidence="12">
    <location>
        <position position="289"/>
    </location>
    <ligand>
        <name>ATP</name>
        <dbReference type="ChEBI" id="CHEBI:30616"/>
    </ligand>
</feature>
<feature type="binding site" evidence="12">
    <location>
        <begin position="232"/>
        <end position="237"/>
    </location>
    <ligand>
        <name>ATP</name>
        <dbReference type="ChEBI" id="CHEBI:30616"/>
    </ligand>
</feature>
<dbReference type="InterPro" id="IPR011877">
    <property type="entry name" value="Ribokinase"/>
</dbReference>
<protein>
    <recommendedName>
        <fullName evidence="3 12">Ribokinase</fullName>
        <shortName evidence="12">RK</shortName>
        <ecNumber evidence="2 12">2.7.1.15</ecNumber>
    </recommendedName>
</protein>
<keyword evidence="9 12" id="KW-0460">Magnesium</keyword>
<evidence type="ECO:0000256" key="2">
    <source>
        <dbReference type="ARBA" id="ARBA00012035"/>
    </source>
</evidence>
<reference evidence="14 15" key="1">
    <citation type="journal article" date="2016" name="PLoS ONE">
        <title>Sequence Assembly of Yarrowia lipolytica Strain W29/CLIB89 Shows Transposable Element Diversity.</title>
        <authorList>
            <person name="Magnan C."/>
            <person name="Yu J."/>
            <person name="Chang I."/>
            <person name="Jahn E."/>
            <person name="Kanomata Y."/>
            <person name="Wu J."/>
            <person name="Zeller M."/>
            <person name="Oakes M."/>
            <person name="Baldi P."/>
            <person name="Sandmeyer S."/>
        </authorList>
    </citation>
    <scope>NUCLEOTIDE SEQUENCE [LARGE SCALE GENOMIC DNA]</scope>
    <source>
        <strain evidence="15">CLIB89(W29)</strain>
    </source>
</reference>
<feature type="binding site" evidence="12">
    <location>
        <position position="265"/>
    </location>
    <ligand>
        <name>substrate</name>
    </ligand>
</feature>
<dbReference type="GeneID" id="2907343"/>
<evidence type="ECO:0000256" key="11">
    <source>
        <dbReference type="ARBA" id="ARBA00023277"/>
    </source>
</evidence>
<dbReference type="GO" id="GO:0046872">
    <property type="term" value="F:metal ion binding"/>
    <property type="evidence" value="ECO:0007669"/>
    <property type="project" value="UniProtKB-KW"/>
</dbReference>
<feature type="domain" description="Carbohydrate kinase PfkB" evidence="13">
    <location>
        <begin position="3"/>
        <end position="306"/>
    </location>
</feature>
<comment type="pathway">
    <text evidence="12">Carbohydrate metabolism; D-ribose degradation; D-ribose 5-phosphate from beta-D-ribopyranose: step 2/2.</text>
</comment>
<feature type="binding site" evidence="12">
    <location>
        <position position="259"/>
    </location>
    <ligand>
        <name>K(+)</name>
        <dbReference type="ChEBI" id="CHEBI:29103"/>
    </ligand>
</feature>
<dbReference type="PANTHER" id="PTHR10584:SF166">
    <property type="entry name" value="RIBOKINASE"/>
    <property type="match status" value="1"/>
</dbReference>
<dbReference type="GO" id="GO:0005634">
    <property type="term" value="C:nucleus"/>
    <property type="evidence" value="ECO:0007669"/>
    <property type="project" value="UniProtKB-SubCell"/>
</dbReference>
<evidence type="ECO:0000256" key="12">
    <source>
        <dbReference type="HAMAP-Rule" id="MF_03215"/>
    </source>
</evidence>
<comment type="cofactor">
    <cofactor evidence="12">
        <name>Mg(2+)</name>
        <dbReference type="ChEBI" id="CHEBI:18420"/>
    </cofactor>
    <text evidence="12">Requires a divalent cation, most likely magnesium in vivo, as an electrophilic catalyst to aid phosphoryl group transfer. It is the chelate of the metal and the nucleotide that is the actual substrate.</text>
</comment>
<dbReference type="SUPFAM" id="SSF53613">
    <property type="entry name" value="Ribokinase-like"/>
    <property type="match status" value="1"/>
</dbReference>
<dbReference type="GO" id="GO:0004747">
    <property type="term" value="F:ribokinase activity"/>
    <property type="evidence" value="ECO:0007669"/>
    <property type="project" value="UniProtKB-UniRule"/>
</dbReference>
<comment type="caution">
    <text evidence="12">Lacks conserved residue(s) required for the propagation of feature annotation.</text>
</comment>
<keyword evidence="11 12" id="KW-0119">Carbohydrate metabolism</keyword>
<sequence>MQITIVGSLNYDLVTISNRLPNAGETMFSQGFETHCGGKGANQALATARLSSKVPDVNVKMYGKVGKDNFGTQLKNNLKDSGVDVSAIHELDTKSGVAVIFVDQDSGENRIMVYAGANGEWTEADLTDDLFDTDMLIFQNEIPIDIVYKAIEKAGSKKPKVVYNPSPVDERGNIPAAVLNSIDFLVVNVTEATLISGVEINEEASKEEIWKQADQAADTLFKMGIKEAVVVTLGGNGVIYKTKTDSGHVPSNKVEKIVDTTGAGDTFLGGFSTSIIQGKTVSEAIAFGNKAGGIAVTRRGAAEGIPYDHEL</sequence>
<evidence type="ECO:0000256" key="7">
    <source>
        <dbReference type="ARBA" id="ARBA00022777"/>
    </source>
</evidence>
<keyword evidence="12" id="KW-0539">Nucleus</keyword>
<comment type="catalytic activity">
    <reaction evidence="12">
        <text>D-ribose + ATP = D-ribose 5-phosphate + ADP + H(+)</text>
        <dbReference type="Rhea" id="RHEA:13697"/>
        <dbReference type="ChEBI" id="CHEBI:15378"/>
        <dbReference type="ChEBI" id="CHEBI:30616"/>
        <dbReference type="ChEBI" id="CHEBI:47013"/>
        <dbReference type="ChEBI" id="CHEBI:78346"/>
        <dbReference type="ChEBI" id="CHEBI:456216"/>
        <dbReference type="EC" id="2.7.1.15"/>
    </reaction>
</comment>
<evidence type="ECO:0000256" key="8">
    <source>
        <dbReference type="ARBA" id="ARBA00022840"/>
    </source>
</evidence>
<dbReference type="Proteomes" id="UP000182444">
    <property type="component" value="Chromosome 1B"/>
</dbReference>
<dbReference type="PRINTS" id="PR00990">
    <property type="entry name" value="RIBOKINASE"/>
</dbReference>
<dbReference type="InterPro" id="IPR011611">
    <property type="entry name" value="PfkB_dom"/>
</dbReference>
<dbReference type="PROSITE" id="PS00584">
    <property type="entry name" value="PFKB_KINASES_2"/>
    <property type="match status" value="1"/>
</dbReference>
<comment type="function">
    <text evidence="12">Catalyzes the phosphorylation of ribose at O-5 in a reaction requiring ATP and magnesium. The resulting D-ribose-5-phosphate can then be used either for sythesis of nucleotides, histidine, and tryptophan, or as a component of the pentose phosphate pathway.</text>
</comment>
<evidence type="ECO:0000256" key="6">
    <source>
        <dbReference type="ARBA" id="ARBA00022741"/>
    </source>
</evidence>
<dbReference type="HAMAP" id="MF_01987">
    <property type="entry name" value="Ribokinase"/>
    <property type="match status" value="1"/>
</dbReference>
<dbReference type="eggNOG" id="KOG2855">
    <property type="taxonomic scope" value="Eukaryota"/>
</dbReference>
<comment type="subcellular location">
    <subcellularLocation>
        <location evidence="12">Cytoplasm</location>
    </subcellularLocation>
    <subcellularLocation>
        <location evidence="12">Nucleus</location>
    </subcellularLocation>
</comment>
<feature type="binding site" evidence="12">
    <location>
        <position position="261"/>
    </location>
    <ligand>
        <name>K(+)</name>
        <dbReference type="ChEBI" id="CHEBI:29103"/>
    </ligand>
</feature>
<keyword evidence="8 12" id="KW-0067">ATP-binding</keyword>
<comment type="subunit">
    <text evidence="12">Homodimer.</text>
</comment>